<comment type="caution">
    <text evidence="1">The sequence shown here is derived from an EMBL/GenBank/DDBJ whole genome shotgun (WGS) entry which is preliminary data.</text>
</comment>
<gene>
    <name evidence="1" type="ORF">BJ971_002967</name>
</gene>
<dbReference type="EMBL" id="JACHNH010000001">
    <property type="protein sequence ID" value="MBB4762411.1"/>
    <property type="molecule type" value="Genomic_DNA"/>
</dbReference>
<organism evidence="1 2">
    <name type="scientific">Actinoplanes digitatis</name>
    <dbReference type="NCBI Taxonomy" id="1868"/>
    <lineage>
        <taxon>Bacteria</taxon>
        <taxon>Bacillati</taxon>
        <taxon>Actinomycetota</taxon>
        <taxon>Actinomycetes</taxon>
        <taxon>Micromonosporales</taxon>
        <taxon>Micromonosporaceae</taxon>
        <taxon>Actinoplanes</taxon>
    </lineage>
</organism>
<proteinExistence type="predicted"/>
<keyword evidence="2" id="KW-1185">Reference proteome</keyword>
<reference evidence="1 2" key="1">
    <citation type="submission" date="2020-08" db="EMBL/GenBank/DDBJ databases">
        <title>Sequencing the genomes of 1000 actinobacteria strains.</title>
        <authorList>
            <person name="Klenk H.-P."/>
        </authorList>
    </citation>
    <scope>NUCLEOTIDE SEQUENCE [LARGE SCALE GENOMIC DNA]</scope>
    <source>
        <strain evidence="1 2">DSM 43149</strain>
    </source>
</reference>
<protein>
    <submittedName>
        <fullName evidence="1">Uncharacterized protein</fullName>
    </submittedName>
</protein>
<dbReference type="RefSeq" id="WP_184993486.1">
    <property type="nucleotide sequence ID" value="NZ_BOMK01000012.1"/>
</dbReference>
<evidence type="ECO:0000313" key="1">
    <source>
        <dbReference type="EMBL" id="MBB4762411.1"/>
    </source>
</evidence>
<dbReference type="Proteomes" id="UP000578112">
    <property type="component" value="Unassembled WGS sequence"/>
</dbReference>
<sequence>MIDVEKPVWLLDVDGVLNTVRPGWGGPPKRALVWSGADNTSYLLRWGPALIDRIRALEAAEKVEIRWCTTWCPEAHRLERLWRLPELGRALHADPMPRGSDCWPLKQQAARAVLAEEGRRLIWTDDDALPPPGPQREELTARGRALLIAPKPLRGLQPADLDLIEKFAEGRRMPTHRVAGKHRHTVD</sequence>
<accession>A0A7W7MPR1</accession>
<evidence type="ECO:0000313" key="2">
    <source>
        <dbReference type="Proteomes" id="UP000578112"/>
    </source>
</evidence>
<dbReference type="AlphaFoldDB" id="A0A7W7MPR1"/>
<name>A0A7W7MPR1_9ACTN</name>